<evidence type="ECO:0000256" key="4">
    <source>
        <dbReference type="ARBA" id="ARBA00022827"/>
    </source>
</evidence>
<evidence type="ECO:0000256" key="3">
    <source>
        <dbReference type="ARBA" id="ARBA00022630"/>
    </source>
</evidence>
<dbReference type="InterPro" id="IPR031656">
    <property type="entry name" value="DAO_C"/>
</dbReference>
<evidence type="ECO:0000256" key="5">
    <source>
        <dbReference type="ARBA" id="ARBA00023002"/>
    </source>
</evidence>
<evidence type="ECO:0000259" key="8">
    <source>
        <dbReference type="Pfam" id="PF16901"/>
    </source>
</evidence>
<dbReference type="PROSITE" id="PS00977">
    <property type="entry name" value="FAD_G3PDH_1"/>
    <property type="match status" value="1"/>
</dbReference>
<dbReference type="GO" id="GO:0004368">
    <property type="term" value="F:glycerol-3-phosphate dehydrogenase (quinone) activity"/>
    <property type="evidence" value="ECO:0007669"/>
    <property type="project" value="UniProtKB-EC"/>
</dbReference>
<keyword evidence="4" id="KW-0274">FAD</keyword>
<dbReference type="NCBIfam" id="NF009906">
    <property type="entry name" value="PRK13369.1"/>
    <property type="match status" value="1"/>
</dbReference>
<evidence type="ECO:0000256" key="6">
    <source>
        <dbReference type="RuleBase" id="RU361217"/>
    </source>
</evidence>
<protein>
    <recommendedName>
        <fullName evidence="6">Glycerol-3-phosphate dehydrogenase</fullName>
        <ecNumber evidence="6">1.1.5.3</ecNumber>
    </recommendedName>
</protein>
<comment type="cofactor">
    <cofactor evidence="1 6">
        <name>FAD</name>
        <dbReference type="ChEBI" id="CHEBI:57692"/>
    </cofactor>
</comment>
<keyword evidence="10" id="KW-1185">Reference proteome</keyword>
<evidence type="ECO:0000256" key="1">
    <source>
        <dbReference type="ARBA" id="ARBA00001974"/>
    </source>
</evidence>
<dbReference type="Pfam" id="PF16901">
    <property type="entry name" value="DAO_C"/>
    <property type="match status" value="1"/>
</dbReference>
<comment type="similarity">
    <text evidence="2 6">Belongs to the FAD-dependent glycerol-3-phosphate dehydrogenase family.</text>
</comment>
<feature type="domain" description="FAD dependent oxidoreductase" evidence="7">
    <location>
        <begin position="10"/>
        <end position="327"/>
    </location>
</feature>
<dbReference type="InterPro" id="IPR036188">
    <property type="entry name" value="FAD/NAD-bd_sf"/>
</dbReference>
<dbReference type="NCBIfam" id="NF008899">
    <property type="entry name" value="PRK12266.1"/>
    <property type="match status" value="1"/>
</dbReference>
<dbReference type="InterPro" id="IPR038299">
    <property type="entry name" value="DAO_C_sf"/>
</dbReference>
<dbReference type="Gene3D" id="3.50.50.60">
    <property type="entry name" value="FAD/NAD(P)-binding domain"/>
    <property type="match status" value="1"/>
</dbReference>
<dbReference type="PANTHER" id="PTHR11985">
    <property type="entry name" value="GLYCEROL-3-PHOSPHATE DEHYDROGENASE"/>
    <property type="match status" value="1"/>
</dbReference>
<comment type="caution">
    <text evidence="9">The sequence shown here is derived from an EMBL/GenBank/DDBJ whole genome shotgun (WGS) entry which is preliminary data.</text>
</comment>
<dbReference type="EC" id="1.1.5.3" evidence="6"/>
<keyword evidence="3 6" id="KW-0285">Flavoprotein</keyword>
<evidence type="ECO:0000313" key="9">
    <source>
        <dbReference type="EMBL" id="NMH60852.1"/>
    </source>
</evidence>
<feature type="domain" description="Alpha-glycerophosphate oxidase C-terminal" evidence="8">
    <location>
        <begin position="385"/>
        <end position="486"/>
    </location>
</feature>
<sequence length="497" mass="55826">MTSTTPFVTDLLIIGGGINGAGIAADAAGRGLSVVLCEQGDLGSATSSSSSKLIHGGLRYLEQREFRLVYAALKEREVLLKKAPHIMRPLRFRLPHQPHLRPQWLIRLGLFIYDRLAKRNQLEPSRKIHCDASGPLSADIKTCFEYSDAWVDDARLVVLNALAARDKGASIRPRTTFLHADQQQQHWLAKIQSQHGKTETIRARAIVNAAGPWVMSTLHNVAPSDNAHSMRLVKGSHIVVPKLYSAEHAYILQHEDQRIVFVIPYENYFSLIGTTDVDFNGDPGDVQISDNEKKYLLSIVNRYFTTQTSIADIVHTFSGVRPLLEEENTSAQAVTRGYKLTLSGSTEEAVLMNVFGGKITTYRRLAEQAVNKLARYFPAATHAWTATVPLPGGSFDSKSALRSEYQQRFPWLADDLCGEYVCRYGRLCEQFLDDTSSMAALGEHFGHNLYQTEVDYLHDKEWAQTVEDILWRRTKKGLLFSAEQVNHLQHYLSTLMN</sequence>
<dbReference type="InterPro" id="IPR006076">
    <property type="entry name" value="FAD-dep_OxRdtase"/>
</dbReference>
<dbReference type="Proteomes" id="UP000709336">
    <property type="component" value="Unassembled WGS sequence"/>
</dbReference>
<evidence type="ECO:0000259" key="7">
    <source>
        <dbReference type="Pfam" id="PF01266"/>
    </source>
</evidence>
<keyword evidence="5 6" id="KW-0560">Oxidoreductase</keyword>
<accession>A0ABX1R5W5</accession>
<dbReference type="RefSeq" id="WP_169211401.1">
    <property type="nucleotide sequence ID" value="NZ_JAATNW010000006.1"/>
</dbReference>
<dbReference type="InterPro" id="IPR000447">
    <property type="entry name" value="G3P_DH_FAD-dep"/>
</dbReference>
<proteinExistence type="inferred from homology"/>
<comment type="catalytic activity">
    <reaction evidence="6">
        <text>a quinone + sn-glycerol 3-phosphate = dihydroxyacetone phosphate + a quinol</text>
        <dbReference type="Rhea" id="RHEA:18977"/>
        <dbReference type="ChEBI" id="CHEBI:24646"/>
        <dbReference type="ChEBI" id="CHEBI:57597"/>
        <dbReference type="ChEBI" id="CHEBI:57642"/>
        <dbReference type="ChEBI" id="CHEBI:132124"/>
        <dbReference type="EC" id="1.1.5.3"/>
    </reaction>
</comment>
<dbReference type="EMBL" id="JAATNW010000006">
    <property type="protein sequence ID" value="NMH60852.1"/>
    <property type="molecule type" value="Genomic_DNA"/>
</dbReference>
<dbReference type="Gene3D" id="1.10.8.870">
    <property type="entry name" value="Alpha-glycerophosphate oxidase, cap domain"/>
    <property type="match status" value="1"/>
</dbReference>
<dbReference type="Gene3D" id="6.10.250.1890">
    <property type="match status" value="1"/>
</dbReference>
<evidence type="ECO:0000313" key="10">
    <source>
        <dbReference type="Proteomes" id="UP000709336"/>
    </source>
</evidence>
<gene>
    <name evidence="9" type="primary">glpD</name>
    <name evidence="9" type="ORF">HCJ96_12515</name>
</gene>
<dbReference type="Pfam" id="PF01266">
    <property type="entry name" value="DAO"/>
    <property type="match status" value="1"/>
</dbReference>
<dbReference type="Gene3D" id="3.30.9.10">
    <property type="entry name" value="D-Amino Acid Oxidase, subunit A, domain 2"/>
    <property type="match status" value="1"/>
</dbReference>
<reference evidence="9 10" key="1">
    <citation type="submission" date="2020-03" db="EMBL/GenBank/DDBJ databases">
        <title>Alteromonas ponticola sp. nov., isolated from seawater.</title>
        <authorList>
            <person name="Yoon J.-H."/>
            <person name="Kim Y.-O."/>
        </authorList>
    </citation>
    <scope>NUCLEOTIDE SEQUENCE [LARGE SCALE GENOMIC DNA]</scope>
    <source>
        <strain evidence="9 10">MYP5</strain>
    </source>
</reference>
<dbReference type="PANTHER" id="PTHR11985:SF15">
    <property type="entry name" value="GLYCEROL-3-PHOSPHATE DEHYDROGENASE, MITOCHONDRIAL"/>
    <property type="match status" value="1"/>
</dbReference>
<name>A0ABX1R5W5_9ALTE</name>
<evidence type="ECO:0000256" key="2">
    <source>
        <dbReference type="ARBA" id="ARBA00007330"/>
    </source>
</evidence>
<dbReference type="PRINTS" id="PR01001">
    <property type="entry name" value="FADG3PDH"/>
</dbReference>
<dbReference type="PROSITE" id="PS00978">
    <property type="entry name" value="FAD_G3PDH_2"/>
    <property type="match status" value="1"/>
</dbReference>
<dbReference type="SUPFAM" id="SSF51905">
    <property type="entry name" value="FAD/NAD(P)-binding domain"/>
    <property type="match status" value="1"/>
</dbReference>
<organism evidence="9 10">
    <name type="scientific">Alteromonas ponticola</name>
    <dbReference type="NCBI Taxonomy" id="2720613"/>
    <lineage>
        <taxon>Bacteria</taxon>
        <taxon>Pseudomonadati</taxon>
        <taxon>Pseudomonadota</taxon>
        <taxon>Gammaproteobacteria</taxon>
        <taxon>Alteromonadales</taxon>
        <taxon>Alteromonadaceae</taxon>
        <taxon>Alteromonas/Salinimonas group</taxon>
        <taxon>Alteromonas</taxon>
    </lineage>
</organism>